<name>M3EYJ4_LEPIR</name>
<sequence>MINANGPIKKKIFLKIASRNQIRSELKLKFSSVPSIAYRNRRKIKLKKSARFVFLKNPTKKEGTTLTKDKIYFQLKSNTTKLRLFCEINLIEMKQRRIGNDY</sequence>
<protein>
    <submittedName>
        <fullName evidence="1">Uncharacterized protein</fullName>
    </submittedName>
</protein>
<organism evidence="1 2">
    <name type="scientific">Leptospira interrogans serovar Lora str. TE 1992</name>
    <dbReference type="NCBI Taxonomy" id="1193028"/>
    <lineage>
        <taxon>Bacteria</taxon>
        <taxon>Pseudomonadati</taxon>
        <taxon>Spirochaetota</taxon>
        <taxon>Spirochaetia</taxon>
        <taxon>Leptospirales</taxon>
        <taxon>Leptospiraceae</taxon>
        <taxon>Leptospira</taxon>
    </lineage>
</organism>
<gene>
    <name evidence="1" type="ORF">LEP1GSC067_2545</name>
</gene>
<proteinExistence type="predicted"/>
<reference evidence="1 2" key="1">
    <citation type="submission" date="2013-01" db="EMBL/GenBank/DDBJ databases">
        <authorList>
            <person name="Harkins D.M."/>
            <person name="Durkin A.S."/>
            <person name="Brinkac L.M."/>
            <person name="Haft D.H."/>
            <person name="Selengut J.D."/>
            <person name="Sanka R."/>
            <person name="DePew J."/>
            <person name="Purushe J."/>
            <person name="Hartskeerl R.A."/>
            <person name="Ahmed A."/>
            <person name="van der Linden H."/>
            <person name="Goris M.G.A."/>
            <person name="Vinetz J.M."/>
            <person name="Sutton G.G."/>
            <person name="Nierman W.C."/>
            <person name="Fouts D.E."/>
        </authorList>
    </citation>
    <scope>NUCLEOTIDE SEQUENCE [LARGE SCALE GENOMIC DNA]</scope>
    <source>
        <strain evidence="1 2">TE 1992</strain>
    </source>
</reference>
<dbReference type="Proteomes" id="UP000011754">
    <property type="component" value="Unassembled WGS sequence"/>
</dbReference>
<dbReference type="EMBL" id="AKWW02000031">
    <property type="protein sequence ID" value="EMF42911.1"/>
    <property type="molecule type" value="Genomic_DNA"/>
</dbReference>
<evidence type="ECO:0000313" key="2">
    <source>
        <dbReference type="Proteomes" id="UP000011754"/>
    </source>
</evidence>
<comment type="caution">
    <text evidence="1">The sequence shown here is derived from an EMBL/GenBank/DDBJ whole genome shotgun (WGS) entry which is preliminary data.</text>
</comment>
<dbReference type="AlphaFoldDB" id="M3EYJ4"/>
<evidence type="ECO:0000313" key="1">
    <source>
        <dbReference type="EMBL" id="EMF42911.1"/>
    </source>
</evidence>
<accession>M3EYJ4</accession>